<evidence type="ECO:0000313" key="2">
    <source>
        <dbReference type="EMBL" id="KHJ32855.1"/>
    </source>
</evidence>
<keyword evidence="3" id="KW-1185">Reference proteome</keyword>
<name>A0A0B1P6A4_UNCNE</name>
<keyword evidence="1" id="KW-0472">Membrane</keyword>
<feature type="transmembrane region" description="Helical" evidence="1">
    <location>
        <begin position="78"/>
        <end position="104"/>
    </location>
</feature>
<gene>
    <name evidence="2" type="ORF">EV44_g0224</name>
</gene>
<dbReference type="Proteomes" id="UP000030854">
    <property type="component" value="Unassembled WGS sequence"/>
</dbReference>
<keyword evidence="1" id="KW-1133">Transmembrane helix</keyword>
<evidence type="ECO:0000256" key="1">
    <source>
        <dbReference type="SAM" id="Phobius"/>
    </source>
</evidence>
<evidence type="ECO:0000313" key="3">
    <source>
        <dbReference type="Proteomes" id="UP000030854"/>
    </source>
</evidence>
<reference evidence="2 3" key="1">
    <citation type="journal article" date="2014" name="BMC Genomics">
        <title>Adaptive genomic structural variation in the grape powdery mildew pathogen, Erysiphe necator.</title>
        <authorList>
            <person name="Jones L."/>
            <person name="Riaz S."/>
            <person name="Morales-Cruz A."/>
            <person name="Amrine K.C."/>
            <person name="McGuire B."/>
            <person name="Gubler W.D."/>
            <person name="Walker M.A."/>
            <person name="Cantu D."/>
        </authorList>
    </citation>
    <scope>NUCLEOTIDE SEQUENCE [LARGE SCALE GENOMIC DNA]</scope>
    <source>
        <strain evidence="3">c</strain>
    </source>
</reference>
<dbReference type="AlphaFoldDB" id="A0A0B1P6A4"/>
<proteinExistence type="predicted"/>
<keyword evidence="1" id="KW-0812">Transmembrane</keyword>
<accession>A0A0B1P6A4</accession>
<organism evidence="2 3">
    <name type="scientific">Uncinula necator</name>
    <name type="common">Grape powdery mildew</name>
    <dbReference type="NCBI Taxonomy" id="52586"/>
    <lineage>
        <taxon>Eukaryota</taxon>
        <taxon>Fungi</taxon>
        <taxon>Dikarya</taxon>
        <taxon>Ascomycota</taxon>
        <taxon>Pezizomycotina</taxon>
        <taxon>Leotiomycetes</taxon>
        <taxon>Erysiphales</taxon>
        <taxon>Erysiphaceae</taxon>
        <taxon>Erysiphe</taxon>
    </lineage>
</organism>
<feature type="transmembrane region" description="Helical" evidence="1">
    <location>
        <begin position="54"/>
        <end position="72"/>
    </location>
</feature>
<comment type="caution">
    <text evidence="2">The sequence shown here is derived from an EMBL/GenBank/DDBJ whole genome shotgun (WGS) entry which is preliminary data.</text>
</comment>
<dbReference type="HOGENOM" id="CLU_2238617_0_0_1"/>
<protein>
    <submittedName>
        <fullName evidence="2">Uncharacterized protein</fullName>
    </submittedName>
</protein>
<sequence length="105" mass="11417">MGLAIKIFIFTPAVAISSKKEDIFNAELASLWETFLYNIWGFHARTKLIIKRTMILMIMSGVSTFLQTFMTIDGVEFIGSIAFTALSISASVLSCIALGFVAAAA</sequence>
<dbReference type="EMBL" id="JNVN01001780">
    <property type="protein sequence ID" value="KHJ32855.1"/>
    <property type="molecule type" value="Genomic_DNA"/>
</dbReference>